<evidence type="ECO:0000313" key="1">
    <source>
        <dbReference type="EMBL" id="MQP14231.1"/>
    </source>
</evidence>
<sequence length="108" mass="12544">MKIRLYHSERKKDKEAVDAWSIYCPYPKKYRISTSIKGVFLGCKPTENGMVRCCWTEDEVGNKVYLGKRIDVSSTPKAFQAIFNHIARVFKNACEKDTKEAWDEFAKV</sequence>
<comment type="caution">
    <text evidence="1">The sequence shown here is derived from an EMBL/GenBank/DDBJ whole genome shotgun (WGS) entry which is preliminary data.</text>
</comment>
<name>A0A6G1VNL4_9BACT</name>
<dbReference type="Proteomes" id="UP000477980">
    <property type="component" value="Unassembled WGS sequence"/>
</dbReference>
<gene>
    <name evidence="1" type="ORF">F7D25_07375</name>
</gene>
<dbReference type="EMBL" id="VZAH01000077">
    <property type="protein sequence ID" value="MQP14231.1"/>
    <property type="molecule type" value="Genomic_DNA"/>
</dbReference>
<dbReference type="RefSeq" id="WP_153090125.1">
    <property type="nucleotide sequence ID" value="NZ_JBNPLV010000002.1"/>
</dbReference>
<dbReference type="AlphaFoldDB" id="A0A6G1VNL4"/>
<organism evidence="1 2">
    <name type="scientific">Segatella copri</name>
    <dbReference type="NCBI Taxonomy" id="165179"/>
    <lineage>
        <taxon>Bacteria</taxon>
        <taxon>Pseudomonadati</taxon>
        <taxon>Bacteroidota</taxon>
        <taxon>Bacteroidia</taxon>
        <taxon>Bacteroidales</taxon>
        <taxon>Prevotellaceae</taxon>
        <taxon>Segatella</taxon>
    </lineage>
</organism>
<accession>A0A6G1VNL4</accession>
<evidence type="ECO:0000313" key="2">
    <source>
        <dbReference type="Proteomes" id="UP000477980"/>
    </source>
</evidence>
<reference evidence="1 2" key="1">
    <citation type="submission" date="2019-09" db="EMBL/GenBank/DDBJ databases">
        <title>Distinct polysaccharide growth profiles of human intestinal Prevotella copri isolates.</title>
        <authorList>
            <person name="Fehlner-Peach H."/>
            <person name="Magnabosco C."/>
            <person name="Raghavan V."/>
            <person name="Scher J.U."/>
            <person name="Tett A."/>
            <person name="Cox L.M."/>
            <person name="Gottsegen C."/>
            <person name="Watters A."/>
            <person name="Wiltshire- Gordon J.D."/>
            <person name="Segata N."/>
            <person name="Bonneau R."/>
            <person name="Littman D.R."/>
        </authorList>
    </citation>
    <scope>NUCLEOTIDE SEQUENCE [LARGE SCALE GENOMIC DNA]</scope>
    <source>
        <strain evidence="2">iAA917</strain>
    </source>
</reference>
<dbReference type="OrthoDB" id="9905590at2"/>
<proteinExistence type="predicted"/>
<protein>
    <submittedName>
        <fullName evidence="1">Uncharacterized protein</fullName>
    </submittedName>
</protein>